<dbReference type="AlphaFoldDB" id="A0A5E8BEX0"/>
<feature type="transmembrane region" description="Helical" evidence="1">
    <location>
        <begin position="229"/>
        <end position="246"/>
    </location>
</feature>
<feature type="transmembrane region" description="Helical" evidence="1">
    <location>
        <begin position="53"/>
        <end position="76"/>
    </location>
</feature>
<keyword evidence="3" id="KW-1185">Reference proteome</keyword>
<name>A0A5E8BEX0_9ASCO</name>
<feature type="transmembrane region" description="Helical" evidence="1">
    <location>
        <begin position="299"/>
        <end position="326"/>
    </location>
</feature>
<keyword evidence="1" id="KW-1133">Transmembrane helix</keyword>
<dbReference type="EMBL" id="CABVLU010000002">
    <property type="protein sequence ID" value="VVT50155.1"/>
    <property type="molecule type" value="Genomic_DNA"/>
</dbReference>
<accession>A0A5E8BEX0</accession>
<feature type="transmembrane region" description="Helical" evidence="1">
    <location>
        <begin position="88"/>
        <end position="111"/>
    </location>
</feature>
<keyword evidence="1" id="KW-0812">Transmembrane</keyword>
<feature type="transmembrane region" description="Helical" evidence="1">
    <location>
        <begin position="366"/>
        <end position="387"/>
    </location>
</feature>
<dbReference type="InterPro" id="IPR026505">
    <property type="entry name" value="Solute_c_fam_35_mem_F3/F4"/>
</dbReference>
<protein>
    <submittedName>
        <fullName evidence="2">Uncharacterized protein</fullName>
    </submittedName>
</protein>
<proteinExistence type="predicted"/>
<sequence length="434" mass="48309">MASYQQLPTADRSSYVDVSTTRHEDPEHDHLFEASRSLTHESSEKALGQRRRYIYSGLALLVCLITFVVQTEVAGYLATTLQYKKPIFMLYITHSSWTLLWPLQILILRLVKYHLPFSTFFRLHLKTVLSTAEMILDHNTGDHLSRSHHHTPQQFTPENTLPRAKALLSQILKICFYLFLALTVAGSSWYIAINLTTTSDITAIYNCSAFFAYAFSVPLLHEPLRRDKAFSVILAMVGVFIVAYGGGTDQNEDDAAKYPFRVWGNLIIGVGAVLYGLYEVLYKKLACPPSAVSPRRQAVFANVVGSGIGLCTLCVLLIALPILHWTGVERFELPRGQILGLLCASIVSNMLFSGGMLVLMSLTSPVLSSVASLLTIFIVAIVDWFLFSVPVTLAGLIGGIMIIAAFLLLSYATWLELQAEDDTELEDEYNQEVN</sequence>
<organism evidence="2 3">
    <name type="scientific">Magnusiomyces paraingens</name>
    <dbReference type="NCBI Taxonomy" id="2606893"/>
    <lineage>
        <taxon>Eukaryota</taxon>
        <taxon>Fungi</taxon>
        <taxon>Dikarya</taxon>
        <taxon>Ascomycota</taxon>
        <taxon>Saccharomycotina</taxon>
        <taxon>Dipodascomycetes</taxon>
        <taxon>Dipodascales</taxon>
        <taxon>Dipodascaceae</taxon>
        <taxon>Magnusiomyces</taxon>
    </lineage>
</organism>
<gene>
    <name evidence="2" type="ORF">SAPINGB_P002628</name>
</gene>
<evidence type="ECO:0000313" key="2">
    <source>
        <dbReference type="EMBL" id="VVT50155.1"/>
    </source>
</evidence>
<dbReference type="Proteomes" id="UP000398389">
    <property type="component" value="Unassembled WGS sequence"/>
</dbReference>
<keyword evidence="1" id="KW-0472">Membrane</keyword>
<evidence type="ECO:0000313" key="3">
    <source>
        <dbReference type="Proteomes" id="UP000398389"/>
    </source>
</evidence>
<dbReference type="PANTHER" id="PTHR19346">
    <property type="entry name" value="SUGAR PHOSPHATE TRANSPORTER DOMAIN-CONTAINING PROTEIN"/>
    <property type="match status" value="1"/>
</dbReference>
<feature type="transmembrane region" description="Helical" evidence="1">
    <location>
        <begin position="203"/>
        <end position="220"/>
    </location>
</feature>
<dbReference type="GeneID" id="43581446"/>
<evidence type="ECO:0000256" key="1">
    <source>
        <dbReference type="SAM" id="Phobius"/>
    </source>
</evidence>
<dbReference type="OrthoDB" id="10062838at2759"/>
<dbReference type="SUPFAM" id="SSF103481">
    <property type="entry name" value="Multidrug resistance efflux transporter EmrE"/>
    <property type="match status" value="2"/>
</dbReference>
<dbReference type="InterPro" id="IPR037185">
    <property type="entry name" value="EmrE-like"/>
</dbReference>
<feature type="transmembrane region" description="Helical" evidence="1">
    <location>
        <begin position="171"/>
        <end position="191"/>
    </location>
</feature>
<feature type="transmembrane region" description="Helical" evidence="1">
    <location>
        <begin position="258"/>
        <end position="278"/>
    </location>
</feature>
<reference evidence="2 3" key="1">
    <citation type="submission" date="2019-09" db="EMBL/GenBank/DDBJ databases">
        <authorList>
            <person name="Brejova B."/>
        </authorList>
    </citation>
    <scope>NUCLEOTIDE SEQUENCE [LARGE SCALE GENOMIC DNA]</scope>
</reference>
<dbReference type="RefSeq" id="XP_031853237.1">
    <property type="nucleotide sequence ID" value="XM_031997346.1"/>
</dbReference>
<feature type="transmembrane region" description="Helical" evidence="1">
    <location>
        <begin position="393"/>
        <end position="414"/>
    </location>
</feature>
<dbReference type="PANTHER" id="PTHR19346:SF4">
    <property type="entry name" value="SUGAR PHOSPHATE TRANSPORTER DOMAIN-CONTAINING PROTEIN"/>
    <property type="match status" value="1"/>
</dbReference>
<feature type="transmembrane region" description="Helical" evidence="1">
    <location>
        <begin position="338"/>
        <end position="359"/>
    </location>
</feature>